<dbReference type="PANTHER" id="PTHR42673">
    <property type="entry name" value="MALEYLACETOACETATE ISOMERASE"/>
    <property type="match status" value="1"/>
</dbReference>
<comment type="caution">
    <text evidence="2">The sequence shown here is derived from an EMBL/GenBank/DDBJ whole genome shotgun (WGS) entry which is preliminary data.</text>
</comment>
<dbReference type="SUPFAM" id="SSF52833">
    <property type="entry name" value="Thioredoxin-like"/>
    <property type="match status" value="1"/>
</dbReference>
<dbReference type="Gene3D" id="3.40.30.10">
    <property type="entry name" value="Glutaredoxin"/>
    <property type="match status" value="1"/>
</dbReference>
<dbReference type="AlphaFoldDB" id="A0A0K8NVF2"/>
<protein>
    <submittedName>
        <fullName evidence="2">Glutathione S-transferase family protein</fullName>
    </submittedName>
</protein>
<keyword evidence="2" id="KW-0808">Transferase</keyword>
<dbReference type="Proteomes" id="UP000037660">
    <property type="component" value="Unassembled WGS sequence"/>
</dbReference>
<sequence length="212" mass="22857">MQLLANTTSPFVRIARIALAEKGLAIEPTLVDPWADDPRLRAANAATRVPTLLLDDGTALTESLLIVHWLELQRPAPDWPSLVGGPDAARAAGVLARAGIALGAIDASVHTIITRKVTAPVLFDETPVGLRRRRSMVEGLQRLDALADRMAPGTPAGTAPTLDAICAVTLFDYQQFRYADQPWLPATPRLRALAEAWRTRPSFAATMPFVPA</sequence>
<evidence type="ECO:0000259" key="1">
    <source>
        <dbReference type="PROSITE" id="PS50404"/>
    </source>
</evidence>
<dbReference type="GO" id="GO:0004364">
    <property type="term" value="F:glutathione transferase activity"/>
    <property type="evidence" value="ECO:0007669"/>
    <property type="project" value="TreeGrafter"/>
</dbReference>
<dbReference type="RefSeq" id="WP_054018506.1">
    <property type="nucleotide sequence ID" value="NZ_BBYR01000007.1"/>
</dbReference>
<evidence type="ECO:0000313" key="2">
    <source>
        <dbReference type="EMBL" id="GAP34372.1"/>
    </source>
</evidence>
<dbReference type="OrthoDB" id="8634103at2"/>
<feature type="domain" description="GST N-terminal" evidence="1">
    <location>
        <begin position="1"/>
        <end position="78"/>
    </location>
</feature>
<dbReference type="EMBL" id="BBYR01000007">
    <property type="protein sequence ID" value="GAP34372.1"/>
    <property type="molecule type" value="Genomic_DNA"/>
</dbReference>
<name>A0A0K8NVF2_PISS1</name>
<dbReference type="InterPro" id="IPR004045">
    <property type="entry name" value="Glutathione_S-Trfase_N"/>
</dbReference>
<evidence type="ECO:0000313" key="3">
    <source>
        <dbReference type="Proteomes" id="UP000037660"/>
    </source>
</evidence>
<dbReference type="PANTHER" id="PTHR42673:SF4">
    <property type="entry name" value="MALEYLACETOACETATE ISOMERASE"/>
    <property type="match status" value="1"/>
</dbReference>
<gene>
    <name evidence="2" type="ORF">ISF6_4547</name>
</gene>
<proteinExistence type="predicted"/>
<organism evidence="2 3">
    <name type="scientific">Piscinibacter sakaiensis</name>
    <name type="common">Ideonella sakaiensis</name>
    <dbReference type="NCBI Taxonomy" id="1547922"/>
    <lineage>
        <taxon>Bacteria</taxon>
        <taxon>Pseudomonadati</taxon>
        <taxon>Pseudomonadota</taxon>
        <taxon>Betaproteobacteria</taxon>
        <taxon>Burkholderiales</taxon>
        <taxon>Sphaerotilaceae</taxon>
        <taxon>Piscinibacter</taxon>
    </lineage>
</organism>
<dbReference type="PROSITE" id="PS50404">
    <property type="entry name" value="GST_NTER"/>
    <property type="match status" value="1"/>
</dbReference>
<dbReference type="GO" id="GO:0006749">
    <property type="term" value="P:glutathione metabolic process"/>
    <property type="evidence" value="ECO:0007669"/>
    <property type="project" value="TreeGrafter"/>
</dbReference>
<keyword evidence="3" id="KW-1185">Reference proteome</keyword>
<dbReference type="STRING" id="1547922.ISF6_4547"/>
<accession>A0A0K8NVF2</accession>
<reference evidence="2 3" key="2">
    <citation type="journal article" date="2016" name="Science">
        <title>A bacterium that degrades and assimilates poly(ethylene terephthalate).</title>
        <authorList>
            <person name="Yoshida S."/>
            <person name="Hiraga K."/>
            <person name="Takehana T."/>
            <person name="Taniguchi I."/>
            <person name="Yamaji H."/>
            <person name="Maeda Y."/>
            <person name="Toyohara K."/>
            <person name="Miyamoto K."/>
            <person name="Kimura Y."/>
            <person name="Oda K."/>
        </authorList>
    </citation>
    <scope>NUCLEOTIDE SEQUENCE [LARGE SCALE GENOMIC DNA]</scope>
    <source>
        <strain evidence="3">NBRC 110686 / TISTR 2288 / 201-F6</strain>
    </source>
</reference>
<dbReference type="Pfam" id="PF13409">
    <property type="entry name" value="GST_N_2"/>
    <property type="match status" value="1"/>
</dbReference>
<reference evidence="3" key="1">
    <citation type="submission" date="2015-07" db="EMBL/GenBank/DDBJ databases">
        <title>Discovery of a poly(ethylene terephthalate assimilation.</title>
        <authorList>
            <person name="Yoshida S."/>
            <person name="Hiraga K."/>
            <person name="Takehana T."/>
            <person name="Taniguchi I."/>
            <person name="Yamaji H."/>
            <person name="Maeda Y."/>
            <person name="Toyohara K."/>
            <person name="Miyamoto K."/>
            <person name="Kimura Y."/>
            <person name="Oda K."/>
        </authorList>
    </citation>
    <scope>NUCLEOTIDE SEQUENCE [LARGE SCALE GENOMIC DNA]</scope>
    <source>
        <strain evidence="3">NBRC 110686 / TISTR 2288 / 201-F6</strain>
    </source>
</reference>
<dbReference type="GO" id="GO:0016034">
    <property type="term" value="F:maleylacetoacetate isomerase activity"/>
    <property type="evidence" value="ECO:0007669"/>
    <property type="project" value="TreeGrafter"/>
</dbReference>
<dbReference type="Gene3D" id="1.20.1050.10">
    <property type="match status" value="1"/>
</dbReference>
<dbReference type="GO" id="GO:0006559">
    <property type="term" value="P:L-phenylalanine catabolic process"/>
    <property type="evidence" value="ECO:0007669"/>
    <property type="project" value="TreeGrafter"/>
</dbReference>
<dbReference type="InterPro" id="IPR036249">
    <property type="entry name" value="Thioredoxin-like_sf"/>
</dbReference>